<feature type="compositionally biased region" description="Basic and acidic residues" evidence="1">
    <location>
        <begin position="153"/>
        <end position="167"/>
    </location>
</feature>
<sequence length="897" mass="93040">MATEAIETRSPFPTLKVRGSDETAPEVVCFPTSQAASVLATGIGGSISPSGGVSSSNSSPTERKQTIRNFLTTPPEASAKRHLLDPAEVAFEANTFRQPYQSLQGMNSNSVLYCDSNATVSTNERYQNRSSSQELGWEAACLPGLNRMCSSPPEEKESRPAESEHESGSQIQEEEDDGILVVVKRNGETKEEFEPHSVNVQCLKPPRSDSQNAQPTTFPSSSCEVPRTQTSDELSSWQSFTRTPISMKPHPVEPNELDFPTFGATAASGCASPTASSTGQRVALASLLTPDCPTVHLLGDQDSRPPEPLSSGSRLLCRTSTTTKASHGIRDILGESHDSTSTEGLGRGYRRHRRGSRTGSNDAEQEKSPVDECEKSQLECDNFEAGEEKHALASSSSSSSSSCSSSSYASSSAVALAGHPASQQSNNSPNSEAPIGQMVSPFPKRPNPLDPVASTSLASGLFAQANLPNSLFAGLPGFQGIPVLPGITGLQSLQTPQAAMITAAHLAAAAAMLSRLRGHCLAPLGEDANSPPPHPPPLPPPPPPPPPPPLPPRSGTEMASESQQPSQVDTGPEVSEPDEATMTEAGSLLSPSAFWSGLLNSRSLFMGALTTSRPTCSALSGPRVTVGLDSSDRHLQSPGGGLSSEGLRVVSPGSLADVVLASRPYPDLSPVSPSSGGPRDLTSAAMTSIASLDDLMSHSGAARLFSTGFFTGSNQDVSMAPPETYEEAGELATRPIWPSGHLLPPGLAGLATSNSVTGNTQSLLMTGVAQSAVSLPSHSAASAAAAAVAAGASQNALLPLSHGQISLPAGLVSSEAAAACLLSQTAVSSNLMSPSSIGMQPQRIGAVASLSQSPLLGLRLCSGGRICFVVSFEEVNIMHSQVGLTGCCRENVLELRP</sequence>
<evidence type="ECO:0000313" key="2">
    <source>
        <dbReference type="EMBL" id="VEL33996.1"/>
    </source>
</evidence>
<feature type="region of interest" description="Disordered" evidence="1">
    <location>
        <begin position="320"/>
        <end position="376"/>
    </location>
</feature>
<gene>
    <name evidence="2" type="ORF">PXEA_LOCUS27436</name>
</gene>
<evidence type="ECO:0000313" key="3">
    <source>
        <dbReference type="Proteomes" id="UP000784294"/>
    </source>
</evidence>
<dbReference type="AlphaFoldDB" id="A0A448XD21"/>
<reference evidence="2" key="1">
    <citation type="submission" date="2018-11" db="EMBL/GenBank/DDBJ databases">
        <authorList>
            <consortium name="Pathogen Informatics"/>
        </authorList>
    </citation>
    <scope>NUCLEOTIDE SEQUENCE</scope>
</reference>
<evidence type="ECO:0000256" key="1">
    <source>
        <dbReference type="SAM" id="MobiDB-lite"/>
    </source>
</evidence>
<feature type="compositionally biased region" description="Pro residues" evidence="1">
    <location>
        <begin position="530"/>
        <end position="552"/>
    </location>
</feature>
<dbReference type="EMBL" id="CAAALY010246797">
    <property type="protein sequence ID" value="VEL33996.1"/>
    <property type="molecule type" value="Genomic_DNA"/>
</dbReference>
<feature type="compositionally biased region" description="Basic and acidic residues" evidence="1">
    <location>
        <begin position="328"/>
        <end position="340"/>
    </location>
</feature>
<feature type="region of interest" description="Disordered" evidence="1">
    <location>
        <begin position="146"/>
        <end position="236"/>
    </location>
</feature>
<feature type="region of interest" description="Disordered" evidence="1">
    <location>
        <begin position="417"/>
        <end position="451"/>
    </location>
</feature>
<feature type="region of interest" description="Disordered" evidence="1">
    <location>
        <begin position="522"/>
        <end position="578"/>
    </location>
</feature>
<accession>A0A448XD21</accession>
<protein>
    <submittedName>
        <fullName evidence="2">Uncharacterized protein</fullName>
    </submittedName>
</protein>
<keyword evidence="3" id="KW-1185">Reference proteome</keyword>
<dbReference type="Proteomes" id="UP000784294">
    <property type="component" value="Unassembled WGS sequence"/>
</dbReference>
<organism evidence="2 3">
    <name type="scientific">Protopolystoma xenopodis</name>
    <dbReference type="NCBI Taxonomy" id="117903"/>
    <lineage>
        <taxon>Eukaryota</taxon>
        <taxon>Metazoa</taxon>
        <taxon>Spiralia</taxon>
        <taxon>Lophotrochozoa</taxon>
        <taxon>Platyhelminthes</taxon>
        <taxon>Monogenea</taxon>
        <taxon>Polyopisthocotylea</taxon>
        <taxon>Polystomatidea</taxon>
        <taxon>Polystomatidae</taxon>
        <taxon>Protopolystoma</taxon>
    </lineage>
</organism>
<feature type="compositionally biased region" description="Basic and acidic residues" evidence="1">
    <location>
        <begin position="364"/>
        <end position="376"/>
    </location>
</feature>
<proteinExistence type="predicted"/>
<feature type="compositionally biased region" description="Basic and acidic residues" evidence="1">
    <location>
        <begin position="185"/>
        <end position="195"/>
    </location>
</feature>
<feature type="compositionally biased region" description="Low complexity" evidence="1">
    <location>
        <begin position="420"/>
        <end position="434"/>
    </location>
</feature>
<comment type="caution">
    <text evidence="2">The sequence shown here is derived from an EMBL/GenBank/DDBJ whole genome shotgun (WGS) entry which is preliminary data.</text>
</comment>
<feature type="compositionally biased region" description="Polar residues" evidence="1">
    <location>
        <begin position="557"/>
        <end position="569"/>
    </location>
</feature>
<feature type="compositionally biased region" description="Polar residues" evidence="1">
    <location>
        <begin position="208"/>
        <end position="236"/>
    </location>
</feature>
<name>A0A448XD21_9PLAT</name>